<feature type="coiled-coil region" evidence="1">
    <location>
        <begin position="73"/>
        <end position="100"/>
    </location>
</feature>
<comment type="caution">
    <text evidence="2">The sequence shown here is derived from an EMBL/GenBank/DDBJ whole genome shotgun (WGS) entry which is preliminary data.</text>
</comment>
<proteinExistence type="predicted"/>
<evidence type="ECO:0000313" key="2">
    <source>
        <dbReference type="EMBL" id="RZT91037.1"/>
    </source>
</evidence>
<accession>A0A4Q7V676</accession>
<reference evidence="2 3" key="1">
    <citation type="submission" date="2019-02" db="EMBL/GenBank/DDBJ databases">
        <title>Genomic Encyclopedia of Type Strains, Phase IV (KMG-IV): sequencing the most valuable type-strain genomes for metagenomic binning, comparative biology and taxonomic classification.</title>
        <authorList>
            <person name="Goeker M."/>
        </authorList>
    </citation>
    <scope>NUCLEOTIDE SEQUENCE [LARGE SCALE GENOMIC DNA]</scope>
    <source>
        <strain evidence="2 3">DSM 23814</strain>
    </source>
</reference>
<sequence>MGKTDTQEDQISLYPEAVNSYDSTGKSEEILEHLRAWHRTLSDQIVDANRELAMLFAQGKGKADEAVIIQKLLAKVHTRRSEVEKNIEEEKKELEYFRSLHKQSRVEVETIDEPTEQGLIRVRHPNRDFFLADMFDYALKDDGASMEAPIFTLSTKPDLSIWEWRSKDGNKYVKVTPSVLGRATQHDKDVLIYVVSQMTEALNRGREDAKNRTIRFTVHDFLVTTNRQTSGEGYKLLHQAFERLRGTSVSTDIRTGGTRVREGFGIIDRWKIIEKSRTDERMIAVEVTLSDWLFNAVQAYEVLTIHPDYFRLRKPMARRLYEIARKHCGRQSQWVISLRLLQEKTGSKSTLKEFRSAIRAIQADNSLPEYSLYLEETNDKVVFTARNAGQLSQNLIKDMANGPA</sequence>
<evidence type="ECO:0000313" key="3">
    <source>
        <dbReference type="Proteomes" id="UP000293398"/>
    </source>
</evidence>
<dbReference type="RefSeq" id="WP_207227132.1">
    <property type="nucleotide sequence ID" value="NZ_SHKO01000007.1"/>
</dbReference>
<dbReference type="Pfam" id="PF10134">
    <property type="entry name" value="RPA"/>
    <property type="match status" value="1"/>
</dbReference>
<organism evidence="2 3">
    <name type="scientific">Advenella incenata</name>
    <dbReference type="NCBI Taxonomy" id="267800"/>
    <lineage>
        <taxon>Bacteria</taxon>
        <taxon>Pseudomonadati</taxon>
        <taxon>Pseudomonadota</taxon>
        <taxon>Betaproteobacteria</taxon>
        <taxon>Burkholderiales</taxon>
        <taxon>Alcaligenaceae</taxon>
    </lineage>
</organism>
<evidence type="ECO:0000256" key="1">
    <source>
        <dbReference type="SAM" id="Coils"/>
    </source>
</evidence>
<gene>
    <name evidence="2" type="ORF">EV681_4560</name>
</gene>
<protein>
    <submittedName>
        <fullName evidence="2">Replication initiator protein A</fullName>
    </submittedName>
</protein>
<keyword evidence="3" id="KW-1185">Reference proteome</keyword>
<dbReference type="EMBL" id="SHKO01000007">
    <property type="protein sequence ID" value="RZT91037.1"/>
    <property type="molecule type" value="Genomic_DNA"/>
</dbReference>
<dbReference type="AlphaFoldDB" id="A0A4Q7V676"/>
<name>A0A4Q7V676_9BURK</name>
<keyword evidence="1" id="KW-0175">Coiled coil</keyword>
<dbReference type="InterPro" id="IPR018777">
    <property type="entry name" value="Replication_initiator_prot_A"/>
</dbReference>
<dbReference type="Proteomes" id="UP000293398">
    <property type="component" value="Unassembled WGS sequence"/>
</dbReference>